<evidence type="ECO:0000313" key="6">
    <source>
        <dbReference type="Proteomes" id="UP001489897"/>
    </source>
</evidence>
<dbReference type="Gene3D" id="1.10.10.10">
    <property type="entry name" value="Winged helix-like DNA-binding domain superfamily/Winged helix DNA-binding domain"/>
    <property type="match status" value="1"/>
</dbReference>
<dbReference type="InterPro" id="IPR036388">
    <property type="entry name" value="WH-like_DNA-bd_sf"/>
</dbReference>
<proteinExistence type="predicted"/>
<sequence length="112" mass="12792">MSKMDNVDENQLQEALHALSNRHRLTILIWLTEPEKHFPPQRDADLVKDGVCVSFITEKTGLSQPTVTTHMQALAAADLVTSKKIKNWVYYKPNSVAIQRLLDDLDRALRHT</sequence>
<organism evidence="5 6">
    <name type="scientific">Paraburkholderia ferrariae</name>
    <dbReference type="NCBI Taxonomy" id="386056"/>
    <lineage>
        <taxon>Bacteria</taxon>
        <taxon>Pseudomonadati</taxon>
        <taxon>Pseudomonadota</taxon>
        <taxon>Betaproteobacteria</taxon>
        <taxon>Burkholderiales</taxon>
        <taxon>Burkholderiaceae</taxon>
        <taxon>Paraburkholderia</taxon>
    </lineage>
</organism>
<dbReference type="SMART" id="SM00418">
    <property type="entry name" value="HTH_ARSR"/>
    <property type="match status" value="1"/>
</dbReference>
<dbReference type="RefSeq" id="WP_083245449.1">
    <property type="nucleotide sequence ID" value="NZ_JAYMRV010000011.1"/>
</dbReference>
<keyword evidence="1" id="KW-0805">Transcription regulation</keyword>
<dbReference type="InterPro" id="IPR011991">
    <property type="entry name" value="ArsR-like_HTH"/>
</dbReference>
<protein>
    <submittedName>
        <fullName evidence="5">Helix-turn-helix transcriptional regulator</fullName>
    </submittedName>
</protein>
<gene>
    <name evidence="5" type="ORF">VSR73_31190</name>
</gene>
<dbReference type="PANTHER" id="PTHR33154">
    <property type="entry name" value="TRANSCRIPTIONAL REGULATOR, ARSR FAMILY"/>
    <property type="match status" value="1"/>
</dbReference>
<dbReference type="CDD" id="cd00090">
    <property type="entry name" value="HTH_ARSR"/>
    <property type="match status" value="1"/>
</dbReference>
<evidence type="ECO:0000313" key="5">
    <source>
        <dbReference type="EMBL" id="MEM5425507.1"/>
    </source>
</evidence>
<dbReference type="PROSITE" id="PS50987">
    <property type="entry name" value="HTH_ARSR_2"/>
    <property type="match status" value="1"/>
</dbReference>
<feature type="domain" description="HTH arsR-type" evidence="4">
    <location>
        <begin position="4"/>
        <end position="112"/>
    </location>
</feature>
<evidence type="ECO:0000256" key="1">
    <source>
        <dbReference type="ARBA" id="ARBA00023015"/>
    </source>
</evidence>
<dbReference type="InterPro" id="IPR001845">
    <property type="entry name" value="HTH_ArsR_DNA-bd_dom"/>
</dbReference>
<dbReference type="EMBL" id="JAYMRV010000011">
    <property type="protein sequence ID" value="MEM5425507.1"/>
    <property type="molecule type" value="Genomic_DNA"/>
</dbReference>
<name>A0ABU9S108_9BURK</name>
<keyword evidence="3" id="KW-0804">Transcription</keyword>
<keyword evidence="2" id="KW-0238">DNA-binding</keyword>
<reference evidence="5 6" key="1">
    <citation type="submission" date="2024-01" db="EMBL/GenBank/DDBJ databases">
        <title>The diversity of rhizobia nodulating Mimosa spp. in eleven states of Brazil covering several biomes is determined by host plant, location, and edaphic factors.</title>
        <authorList>
            <person name="Rouws L."/>
            <person name="Barauna A."/>
            <person name="Beukes C."/>
            <person name="De Faria S.M."/>
            <person name="Gross E."/>
            <person name="Dos Reis Junior F.B."/>
            <person name="Simon M."/>
            <person name="Maluk M."/>
            <person name="Odee D.W."/>
            <person name="Kenicer G."/>
            <person name="Young J.P.W."/>
            <person name="Reis V.M."/>
            <person name="Zilli J."/>
            <person name="James E.K."/>
        </authorList>
    </citation>
    <scope>NUCLEOTIDE SEQUENCE [LARGE SCALE GENOMIC DNA]</scope>
    <source>
        <strain evidence="5 6">JPY167</strain>
    </source>
</reference>
<keyword evidence="6" id="KW-1185">Reference proteome</keyword>
<accession>A0ABU9S108</accession>
<dbReference type="Proteomes" id="UP001489897">
    <property type="component" value="Unassembled WGS sequence"/>
</dbReference>
<evidence type="ECO:0000256" key="2">
    <source>
        <dbReference type="ARBA" id="ARBA00023125"/>
    </source>
</evidence>
<evidence type="ECO:0000259" key="4">
    <source>
        <dbReference type="PROSITE" id="PS50987"/>
    </source>
</evidence>
<evidence type="ECO:0000256" key="3">
    <source>
        <dbReference type="ARBA" id="ARBA00023163"/>
    </source>
</evidence>
<dbReference type="InterPro" id="IPR036390">
    <property type="entry name" value="WH_DNA-bd_sf"/>
</dbReference>
<dbReference type="PANTHER" id="PTHR33154:SF32">
    <property type="entry name" value="TRANSCRIPTIONAL REGULATORY PROTEIN"/>
    <property type="match status" value="1"/>
</dbReference>
<comment type="caution">
    <text evidence="5">The sequence shown here is derived from an EMBL/GenBank/DDBJ whole genome shotgun (WGS) entry which is preliminary data.</text>
</comment>
<dbReference type="SUPFAM" id="SSF46785">
    <property type="entry name" value="Winged helix' DNA-binding domain"/>
    <property type="match status" value="1"/>
</dbReference>
<dbReference type="InterPro" id="IPR051081">
    <property type="entry name" value="HTH_MetalResp_TranReg"/>
</dbReference>